<dbReference type="OMA" id="ECTAYLN"/>
<protein>
    <submittedName>
        <fullName evidence="2">Uncharacterized protein</fullName>
    </submittedName>
</protein>
<dbReference type="PANTHER" id="PTHR11803:SF39">
    <property type="entry name" value="2-IMINOBUTANOATE_2-IMINOPROPANOATE DEAMINASE"/>
    <property type="match status" value="1"/>
</dbReference>
<dbReference type="PROSITE" id="PS01094">
    <property type="entry name" value="UPF0076"/>
    <property type="match status" value="1"/>
</dbReference>
<evidence type="ECO:0000313" key="2">
    <source>
        <dbReference type="EMBL" id="ETO23900.1"/>
    </source>
</evidence>
<dbReference type="Proteomes" id="UP000023152">
    <property type="component" value="Unassembled WGS sequence"/>
</dbReference>
<sequence length="168" mass="18044">MNILLRSAKQSAFFPWNAVSKLCSHPSMLISRSTFAGTSKTAISAKALPAPVAAFSHGIKSNGFIYLSGQVGISPATKTLVNDKLEDQTKQALQNIKTILTDAGSRVDNIVKTTVLLADIKDFKAVNDIYAQFFKENSSPQSPLPARACYAVKDLPLGAKVEIEAIAF</sequence>
<reference evidence="2 3" key="1">
    <citation type="journal article" date="2013" name="Curr. Biol.">
        <title>The Genome of the Foraminiferan Reticulomyxa filosa.</title>
        <authorList>
            <person name="Glockner G."/>
            <person name="Hulsmann N."/>
            <person name="Schleicher M."/>
            <person name="Noegel A.A."/>
            <person name="Eichinger L."/>
            <person name="Gallinger C."/>
            <person name="Pawlowski J."/>
            <person name="Sierra R."/>
            <person name="Euteneuer U."/>
            <person name="Pillet L."/>
            <person name="Moustafa A."/>
            <person name="Platzer M."/>
            <person name="Groth M."/>
            <person name="Szafranski K."/>
            <person name="Schliwa M."/>
        </authorList>
    </citation>
    <scope>NUCLEOTIDE SEQUENCE [LARGE SCALE GENOMIC DNA]</scope>
</reference>
<dbReference type="GO" id="GO:0019239">
    <property type="term" value="F:deaminase activity"/>
    <property type="evidence" value="ECO:0007669"/>
    <property type="project" value="TreeGrafter"/>
</dbReference>
<dbReference type="OrthoDB" id="309640at2759"/>
<keyword evidence="3" id="KW-1185">Reference proteome</keyword>
<organism evidence="2 3">
    <name type="scientific">Reticulomyxa filosa</name>
    <dbReference type="NCBI Taxonomy" id="46433"/>
    <lineage>
        <taxon>Eukaryota</taxon>
        <taxon>Sar</taxon>
        <taxon>Rhizaria</taxon>
        <taxon>Retaria</taxon>
        <taxon>Foraminifera</taxon>
        <taxon>Monothalamids</taxon>
        <taxon>Reticulomyxidae</taxon>
        <taxon>Reticulomyxa</taxon>
    </lineage>
</organism>
<dbReference type="AlphaFoldDB" id="X6NC84"/>
<comment type="similarity">
    <text evidence="1">Belongs to the RutC family.</text>
</comment>
<dbReference type="Gene3D" id="3.30.1330.40">
    <property type="entry name" value="RutC-like"/>
    <property type="match status" value="1"/>
</dbReference>
<dbReference type="PANTHER" id="PTHR11803">
    <property type="entry name" value="2-IMINOBUTANOATE/2-IMINOPROPANOATE DEAMINASE RIDA"/>
    <property type="match status" value="1"/>
</dbReference>
<dbReference type="InterPro" id="IPR006175">
    <property type="entry name" value="YjgF/YER057c/UK114"/>
</dbReference>
<dbReference type="InterPro" id="IPR035959">
    <property type="entry name" value="RutC-like_sf"/>
</dbReference>
<dbReference type="EMBL" id="ASPP01009614">
    <property type="protein sequence ID" value="ETO23900.1"/>
    <property type="molecule type" value="Genomic_DNA"/>
</dbReference>
<dbReference type="SUPFAM" id="SSF55298">
    <property type="entry name" value="YjgF-like"/>
    <property type="match status" value="1"/>
</dbReference>
<proteinExistence type="inferred from homology"/>
<evidence type="ECO:0000256" key="1">
    <source>
        <dbReference type="ARBA" id="ARBA00010552"/>
    </source>
</evidence>
<gene>
    <name evidence="2" type="ORF">RFI_13258</name>
</gene>
<accession>X6NC84</accession>
<dbReference type="NCBIfam" id="TIGR00004">
    <property type="entry name" value="Rid family detoxifying hydrolase"/>
    <property type="match status" value="1"/>
</dbReference>
<name>X6NC84_RETFI</name>
<dbReference type="InterPro" id="IPR006056">
    <property type="entry name" value="RidA"/>
</dbReference>
<dbReference type="GO" id="GO:0005829">
    <property type="term" value="C:cytosol"/>
    <property type="evidence" value="ECO:0007669"/>
    <property type="project" value="TreeGrafter"/>
</dbReference>
<comment type="caution">
    <text evidence="2">The sequence shown here is derived from an EMBL/GenBank/DDBJ whole genome shotgun (WGS) entry which is preliminary data.</text>
</comment>
<evidence type="ECO:0000313" key="3">
    <source>
        <dbReference type="Proteomes" id="UP000023152"/>
    </source>
</evidence>
<dbReference type="CDD" id="cd00448">
    <property type="entry name" value="YjgF_YER057c_UK114_family"/>
    <property type="match status" value="1"/>
</dbReference>
<dbReference type="Pfam" id="PF01042">
    <property type="entry name" value="Ribonuc_L-PSP"/>
    <property type="match status" value="1"/>
</dbReference>
<dbReference type="InterPro" id="IPR019897">
    <property type="entry name" value="RidA_CS"/>
</dbReference>
<dbReference type="FunFam" id="3.30.1330.40:FF:000001">
    <property type="entry name" value="L-PSP family endoribonuclease"/>
    <property type="match status" value="1"/>
</dbReference>